<protein>
    <submittedName>
        <fullName evidence="6">Flagellar protein FliS</fullName>
    </submittedName>
</protein>
<dbReference type="CDD" id="cd16098">
    <property type="entry name" value="FliS"/>
    <property type="match status" value="1"/>
</dbReference>
<keyword evidence="6" id="KW-0282">Flagellum</keyword>
<dbReference type="Proteomes" id="UP000762676">
    <property type="component" value="Unassembled WGS sequence"/>
</dbReference>
<reference evidence="6 7" key="1">
    <citation type="journal article" date="2021" name="Elife">
        <title>Chloroplast acquisition without the gene transfer in kleptoplastic sea slugs, Plakobranchus ocellatus.</title>
        <authorList>
            <person name="Maeda T."/>
            <person name="Takahashi S."/>
            <person name="Yoshida T."/>
            <person name="Shimamura S."/>
            <person name="Takaki Y."/>
            <person name="Nagai Y."/>
            <person name="Toyoda A."/>
            <person name="Suzuki Y."/>
            <person name="Arimoto A."/>
            <person name="Ishii H."/>
            <person name="Satoh N."/>
            <person name="Nishiyama T."/>
            <person name="Hasebe M."/>
            <person name="Maruyama T."/>
            <person name="Minagawa J."/>
            <person name="Obokata J."/>
            <person name="Shigenobu S."/>
        </authorList>
    </citation>
    <scope>NUCLEOTIDE SEQUENCE [LARGE SCALE GENOMIC DNA]</scope>
</reference>
<keyword evidence="7" id="KW-1185">Reference proteome</keyword>
<evidence type="ECO:0000256" key="3">
    <source>
        <dbReference type="ARBA" id="ARBA00022490"/>
    </source>
</evidence>
<accession>A0AAV4GBR6</accession>
<evidence type="ECO:0000256" key="2">
    <source>
        <dbReference type="ARBA" id="ARBA00008787"/>
    </source>
</evidence>
<dbReference type="GO" id="GO:0005829">
    <property type="term" value="C:cytosol"/>
    <property type="evidence" value="ECO:0007669"/>
    <property type="project" value="UniProtKB-SubCell"/>
</dbReference>
<dbReference type="Pfam" id="PF02561">
    <property type="entry name" value="FliS"/>
    <property type="match status" value="1"/>
</dbReference>
<dbReference type="SUPFAM" id="SSF101116">
    <property type="entry name" value="Flagellar export chaperone FliS"/>
    <property type="match status" value="1"/>
</dbReference>
<evidence type="ECO:0000256" key="5">
    <source>
        <dbReference type="ARBA" id="ARBA00023186"/>
    </source>
</evidence>
<gene>
    <name evidence="6" type="ORF">ElyMa_000627300</name>
</gene>
<evidence type="ECO:0000313" key="6">
    <source>
        <dbReference type="EMBL" id="GFR82443.1"/>
    </source>
</evidence>
<comment type="caution">
    <text evidence="6">The sequence shown here is derived from an EMBL/GenBank/DDBJ whole genome shotgun (WGS) entry which is preliminary data.</text>
</comment>
<dbReference type="PANTHER" id="PTHR34773">
    <property type="entry name" value="FLAGELLAR SECRETION CHAPERONE FLIS"/>
    <property type="match status" value="1"/>
</dbReference>
<comment type="subcellular location">
    <subcellularLocation>
        <location evidence="1">Cytoplasm</location>
        <location evidence="1">Cytosol</location>
    </subcellularLocation>
</comment>
<evidence type="ECO:0000313" key="7">
    <source>
        <dbReference type="Proteomes" id="UP000762676"/>
    </source>
</evidence>
<keyword evidence="6" id="KW-0969">Cilium</keyword>
<comment type="similarity">
    <text evidence="2">Belongs to the FliS family.</text>
</comment>
<keyword evidence="4" id="KW-1005">Bacterial flagellum biogenesis</keyword>
<dbReference type="NCBIfam" id="TIGR00208">
    <property type="entry name" value="fliS"/>
    <property type="match status" value="1"/>
</dbReference>
<dbReference type="InterPro" id="IPR036584">
    <property type="entry name" value="FliS_sf"/>
</dbReference>
<dbReference type="EMBL" id="BMAT01001269">
    <property type="protein sequence ID" value="GFR82443.1"/>
    <property type="molecule type" value="Genomic_DNA"/>
</dbReference>
<dbReference type="AlphaFoldDB" id="A0AAV4GBR6"/>
<dbReference type="PIRSF" id="PIRSF039090">
    <property type="entry name" value="Flis"/>
    <property type="match status" value="1"/>
</dbReference>
<dbReference type="InterPro" id="IPR003713">
    <property type="entry name" value="FliS"/>
</dbReference>
<organism evidence="6 7">
    <name type="scientific">Elysia marginata</name>
    <dbReference type="NCBI Taxonomy" id="1093978"/>
    <lineage>
        <taxon>Eukaryota</taxon>
        <taxon>Metazoa</taxon>
        <taxon>Spiralia</taxon>
        <taxon>Lophotrochozoa</taxon>
        <taxon>Mollusca</taxon>
        <taxon>Gastropoda</taxon>
        <taxon>Heterobranchia</taxon>
        <taxon>Euthyneura</taxon>
        <taxon>Panpulmonata</taxon>
        <taxon>Sacoglossa</taxon>
        <taxon>Placobranchoidea</taxon>
        <taxon>Plakobranchidae</taxon>
        <taxon>Elysia</taxon>
    </lineage>
</organism>
<keyword evidence="6" id="KW-0966">Cell projection</keyword>
<dbReference type="PANTHER" id="PTHR34773:SF1">
    <property type="entry name" value="FLAGELLAR SECRETION CHAPERONE FLIS"/>
    <property type="match status" value="1"/>
</dbReference>
<name>A0AAV4GBR6_9GAST</name>
<dbReference type="Gene3D" id="1.20.120.340">
    <property type="entry name" value="Flagellar protein FliS"/>
    <property type="match status" value="1"/>
</dbReference>
<evidence type="ECO:0000256" key="1">
    <source>
        <dbReference type="ARBA" id="ARBA00004514"/>
    </source>
</evidence>
<proteinExistence type="inferred from homology"/>
<keyword evidence="3" id="KW-0963">Cytoplasm</keyword>
<keyword evidence="5" id="KW-0143">Chaperone</keyword>
<evidence type="ECO:0000256" key="4">
    <source>
        <dbReference type="ARBA" id="ARBA00022795"/>
    </source>
</evidence>
<sequence>MPNDTAGLNAYRAAQNQAQALTADPHRLIQLLFANLMMSLQKAKGFLERKQMSEKGKSITHAIEILLALDEAIDEEKGGELAGNLRALYNYCIRQLIAANQECSMEKLEEVQRLMLDIKVAWDSIEGKTGDSDAAASQ</sequence>